<proteinExistence type="predicted"/>
<feature type="domain" description="DUF1707" evidence="2">
    <location>
        <begin position="20"/>
        <end position="72"/>
    </location>
</feature>
<reference evidence="3" key="1">
    <citation type="submission" date="2021-03" db="EMBL/GenBank/DDBJ databases">
        <authorList>
            <person name="Kanchanasin P."/>
            <person name="Saeng-In P."/>
            <person name="Phongsopitanun W."/>
            <person name="Yuki M."/>
            <person name="Kudo T."/>
            <person name="Ohkuma M."/>
            <person name="Tanasupawat S."/>
        </authorList>
    </citation>
    <scope>NUCLEOTIDE SEQUENCE</scope>
    <source>
        <strain evidence="3">GKU 128</strain>
    </source>
</reference>
<feature type="transmembrane region" description="Helical" evidence="1">
    <location>
        <begin position="123"/>
        <end position="143"/>
    </location>
</feature>
<dbReference type="EMBL" id="JAGEOJ010000028">
    <property type="protein sequence ID" value="MBO2454720.1"/>
    <property type="molecule type" value="Genomic_DNA"/>
</dbReference>
<accession>A0A939TFT4</accession>
<evidence type="ECO:0000259" key="2">
    <source>
        <dbReference type="Pfam" id="PF08044"/>
    </source>
</evidence>
<dbReference type="PANTHER" id="PTHR40763:SF4">
    <property type="entry name" value="DUF1707 DOMAIN-CONTAINING PROTEIN"/>
    <property type="match status" value="1"/>
</dbReference>
<dbReference type="AlphaFoldDB" id="A0A939TFT4"/>
<organism evidence="3 4">
    <name type="scientific">Actinomadura barringtoniae</name>
    <dbReference type="NCBI Taxonomy" id="1427535"/>
    <lineage>
        <taxon>Bacteria</taxon>
        <taxon>Bacillati</taxon>
        <taxon>Actinomycetota</taxon>
        <taxon>Actinomycetes</taxon>
        <taxon>Streptosporangiales</taxon>
        <taxon>Thermomonosporaceae</taxon>
        <taxon>Actinomadura</taxon>
    </lineage>
</organism>
<keyword evidence="1" id="KW-0812">Transmembrane</keyword>
<evidence type="ECO:0000313" key="4">
    <source>
        <dbReference type="Proteomes" id="UP000669179"/>
    </source>
</evidence>
<protein>
    <submittedName>
        <fullName evidence="3">DUF1707 domain-containing protein</fullName>
    </submittedName>
</protein>
<evidence type="ECO:0000313" key="3">
    <source>
        <dbReference type="EMBL" id="MBO2454720.1"/>
    </source>
</evidence>
<name>A0A939TFT4_9ACTN</name>
<keyword evidence="1" id="KW-0472">Membrane</keyword>
<feature type="transmembrane region" description="Helical" evidence="1">
    <location>
        <begin position="97"/>
        <end position="116"/>
    </location>
</feature>
<dbReference type="Pfam" id="PF08044">
    <property type="entry name" value="DUF1707"/>
    <property type="match status" value="1"/>
</dbReference>
<dbReference type="PANTHER" id="PTHR40763">
    <property type="entry name" value="MEMBRANE PROTEIN-RELATED"/>
    <property type="match status" value="1"/>
</dbReference>
<comment type="caution">
    <text evidence="3">The sequence shown here is derived from an EMBL/GenBank/DDBJ whole genome shotgun (WGS) entry which is preliminary data.</text>
</comment>
<gene>
    <name evidence="3" type="ORF">J4573_47060</name>
</gene>
<evidence type="ECO:0000256" key="1">
    <source>
        <dbReference type="SAM" id="Phobius"/>
    </source>
</evidence>
<keyword evidence="4" id="KW-1185">Reference proteome</keyword>
<sequence length="158" mass="17593">MHRTSQAQTQAQPHTDQAIVRASDTDRDIAIETLRDALAEGALDTAEHDRRLQQAMTATTMGDLAALTADLPVSRASLTKREAQRRDADKREWFNEWGHWAGGAVIMTAIGGFTSVQAGELKYFWPMVPLGIWAAILISYAIWPGKDDRHGLPTHRHH</sequence>
<dbReference type="Proteomes" id="UP000669179">
    <property type="component" value="Unassembled WGS sequence"/>
</dbReference>
<keyword evidence="1" id="KW-1133">Transmembrane helix</keyword>
<dbReference type="InterPro" id="IPR012551">
    <property type="entry name" value="DUF1707_SHOCT-like"/>
</dbReference>